<name>A0AAV9VYC7_9PEZI</name>
<evidence type="ECO:0000256" key="1">
    <source>
        <dbReference type="SAM" id="MobiDB-lite"/>
    </source>
</evidence>
<feature type="region of interest" description="Disordered" evidence="1">
    <location>
        <begin position="334"/>
        <end position="356"/>
    </location>
</feature>
<keyword evidence="3" id="KW-1185">Reference proteome</keyword>
<gene>
    <name evidence="2" type="ORF">TWF481_011416</name>
</gene>
<dbReference type="AlphaFoldDB" id="A0AAV9VYC7"/>
<evidence type="ECO:0000313" key="3">
    <source>
        <dbReference type="Proteomes" id="UP001370758"/>
    </source>
</evidence>
<accession>A0AAV9VYC7</accession>
<dbReference type="EMBL" id="JAVHJL010000008">
    <property type="protein sequence ID" value="KAK6498844.1"/>
    <property type="molecule type" value="Genomic_DNA"/>
</dbReference>
<dbReference type="Proteomes" id="UP001370758">
    <property type="component" value="Unassembled WGS sequence"/>
</dbReference>
<evidence type="ECO:0008006" key="4">
    <source>
        <dbReference type="Google" id="ProtNLM"/>
    </source>
</evidence>
<reference evidence="2 3" key="1">
    <citation type="submission" date="2023-08" db="EMBL/GenBank/DDBJ databases">
        <authorList>
            <person name="Palmer J.M."/>
        </authorList>
    </citation>
    <scope>NUCLEOTIDE SEQUENCE [LARGE SCALE GENOMIC DNA]</scope>
    <source>
        <strain evidence="2 3">TWF481</strain>
    </source>
</reference>
<comment type="caution">
    <text evidence="2">The sequence shown here is derived from an EMBL/GenBank/DDBJ whole genome shotgun (WGS) entry which is preliminary data.</text>
</comment>
<proteinExistence type="predicted"/>
<sequence>MSSKNPPRPPKELAMAVYSFSPLSDLVVEATLNTNPALFLVSSEILRVVSPVWRKALDPDSKFAPLEKTTVNGVEYRQTEVEGISAGSLKILLGILHHQVTSTPRSISFQSLREIAILADQYDFASALSPWPQFWIEHLTSNDTAHLRAGQEDWLFVANVFTEVPVCAKIITDISKQLILELGISKSSGANREVKIQYTRVKQVHIFGTLIEEQSENISLGLVPEKILEFIKKQRSRYLSKAIQPLWNFTQKMTNFSFGGAGSKTPVYCGNEICFSLAFGSFLRSISSTRLGSALRAARLEIPEYISLREAINTVERLKMTTLVLERPNTSNCTPSGYPLGSGAHTAERSPTRSVLSGYENTATHKQGASVNPAQIEKLARNLKGELFLMNQYDSTTKHATGLYETCPLARHLAEQQRAAVAILESVVGYTESTE</sequence>
<organism evidence="2 3">
    <name type="scientific">Arthrobotrys musiformis</name>
    <dbReference type="NCBI Taxonomy" id="47236"/>
    <lineage>
        <taxon>Eukaryota</taxon>
        <taxon>Fungi</taxon>
        <taxon>Dikarya</taxon>
        <taxon>Ascomycota</taxon>
        <taxon>Pezizomycotina</taxon>
        <taxon>Orbiliomycetes</taxon>
        <taxon>Orbiliales</taxon>
        <taxon>Orbiliaceae</taxon>
        <taxon>Arthrobotrys</taxon>
    </lineage>
</organism>
<evidence type="ECO:0000313" key="2">
    <source>
        <dbReference type="EMBL" id="KAK6498844.1"/>
    </source>
</evidence>
<protein>
    <recommendedName>
        <fullName evidence="4">F-box domain-containing protein</fullName>
    </recommendedName>
</protein>